<gene>
    <name evidence="1" type="primary">76</name>
    <name evidence="1" type="ORF">SEA_KRAKATAU_76</name>
</gene>
<evidence type="ECO:0000313" key="2">
    <source>
        <dbReference type="Proteomes" id="UP000259060"/>
    </source>
</evidence>
<sequence>MSDGRRCARCGRADSVFGSWTYFVAPDRKEIMTGPARVKLDTRSATERAKLDIANLWSGGHIGLHMAQWGYKVVEQLFTPDTVYASIAPDNGDLTFYWRGGDRSVHLDLFIDHTCWMAATRPGKHFKHYSRNGEIADWMRDELADFSAAVEAANPNWREQEL</sequence>
<organism evidence="1 2">
    <name type="scientific">Mycobacterium phage Krakatau</name>
    <dbReference type="NCBI Taxonomy" id="2283296"/>
    <lineage>
        <taxon>Viruses</taxon>
        <taxon>Duplodnaviria</taxon>
        <taxon>Heunggongvirae</taxon>
        <taxon>Uroviricota</taxon>
        <taxon>Caudoviricetes</taxon>
        <taxon>Gracegardnervirinae</taxon>
        <taxon>Cheoctovirus</taxon>
        <taxon>Cheoctovirus krakatau</taxon>
    </lineage>
</organism>
<dbReference type="RefSeq" id="YP_009958932.1">
    <property type="nucleotide sequence ID" value="NC_051675.1"/>
</dbReference>
<dbReference type="GeneID" id="60330469"/>
<accession>A0A345MH19</accession>
<protein>
    <submittedName>
        <fullName evidence="1">Uncharacterized protein</fullName>
    </submittedName>
</protein>
<reference evidence="2" key="1">
    <citation type="submission" date="2018-07" db="EMBL/GenBank/DDBJ databases">
        <authorList>
            <person name="Quirk P.G."/>
            <person name="Krulwich T.A."/>
        </authorList>
    </citation>
    <scope>NUCLEOTIDE SEQUENCE [LARGE SCALE GENOMIC DNA]</scope>
</reference>
<dbReference type="KEGG" id="vg:60330469"/>
<evidence type="ECO:0000313" key="1">
    <source>
        <dbReference type="EMBL" id="AXH69850.1"/>
    </source>
</evidence>
<keyword evidence="2" id="KW-1185">Reference proteome</keyword>
<name>A0A345MH19_9CAUD</name>
<dbReference type="EMBL" id="MH590598">
    <property type="protein sequence ID" value="AXH69850.1"/>
    <property type="molecule type" value="Genomic_DNA"/>
</dbReference>
<proteinExistence type="predicted"/>
<dbReference type="Proteomes" id="UP000259060">
    <property type="component" value="Segment"/>
</dbReference>